<dbReference type="PATRIC" id="fig|656366.3.peg.216"/>
<evidence type="ECO:0000313" key="1">
    <source>
        <dbReference type="EMBL" id="ALE91263.1"/>
    </source>
</evidence>
<sequence length="247" mass="26777">MTDVLGWRGVFGVLAPSTNTVVEPDYYRMGVPGVTAHVGRIHIRDQEITSDSAFEALLGQIRGEIDQACSRVLTAEPDYLVMGMSAETFWGGVEGNIKFTQDIESFSGLRVATGADACRKALELFGAKKIGVISPYQEVGDKNVVRFFEEIGHPVSKIKGLRCPTAVSIARVPKETLREAIYEVDHDGVDAIVQVGTNLSAVGLADEMEQILGKPVIAINAATWWLALRENGITDQLSGHGALLREH</sequence>
<proteinExistence type="predicted"/>
<dbReference type="InterPro" id="IPR026286">
    <property type="entry name" value="MaiA/AMDase"/>
</dbReference>
<dbReference type="PANTHER" id="PTHR40267">
    <property type="entry name" value="BLR3294 PROTEIN"/>
    <property type="match status" value="1"/>
</dbReference>
<evidence type="ECO:0000313" key="2">
    <source>
        <dbReference type="Proteomes" id="UP000062833"/>
    </source>
</evidence>
<name>A0A0M4RMA5_9MICC</name>
<reference evidence="2" key="1">
    <citation type="submission" date="2015-09" db="EMBL/GenBank/DDBJ databases">
        <title>Complete genome of Arthrobacter alpinus strain R3.8.</title>
        <authorList>
            <person name="See-Too W.S."/>
            <person name="Chan K.G."/>
        </authorList>
    </citation>
    <scope>NUCLEOTIDE SEQUENCE [LARGE SCALE GENOMIC DNA]</scope>
    <source>
        <strain evidence="2">R3.8</strain>
    </source>
</reference>
<dbReference type="InterPro" id="IPR053714">
    <property type="entry name" value="Iso_Racemase_Enz_sf"/>
</dbReference>
<organism evidence="1 2">
    <name type="scientific">Arthrobacter alpinus</name>
    <dbReference type="NCBI Taxonomy" id="656366"/>
    <lineage>
        <taxon>Bacteria</taxon>
        <taxon>Bacillati</taxon>
        <taxon>Actinomycetota</taxon>
        <taxon>Actinomycetes</taxon>
        <taxon>Micrococcales</taxon>
        <taxon>Micrococcaceae</taxon>
        <taxon>Arthrobacter</taxon>
    </lineage>
</organism>
<dbReference type="PIRSF" id="PIRSF015736">
    <property type="entry name" value="MI"/>
    <property type="match status" value="1"/>
</dbReference>
<dbReference type="AlphaFoldDB" id="A0A0M4RMA5"/>
<dbReference type="EMBL" id="CP012677">
    <property type="protein sequence ID" value="ALE91263.1"/>
    <property type="molecule type" value="Genomic_DNA"/>
</dbReference>
<gene>
    <name evidence="1" type="ORF">AOC05_00975</name>
</gene>
<protein>
    <submittedName>
        <fullName evidence="1">Arylmalonate decarboxylase</fullName>
    </submittedName>
</protein>
<dbReference type="KEGG" id="aaq:AOC05_00975"/>
<accession>A0A0M4RMA5</accession>
<dbReference type="PANTHER" id="PTHR40267:SF1">
    <property type="entry name" value="BLR3294 PROTEIN"/>
    <property type="match status" value="1"/>
</dbReference>
<dbReference type="Proteomes" id="UP000062833">
    <property type="component" value="Chromosome"/>
</dbReference>
<dbReference type="OrthoDB" id="4537983at2"/>
<keyword evidence="2" id="KW-1185">Reference proteome</keyword>
<dbReference type="Pfam" id="PF17645">
    <property type="entry name" value="Amdase"/>
    <property type="match status" value="1"/>
</dbReference>
<dbReference type="Gene3D" id="3.40.50.12500">
    <property type="match status" value="1"/>
</dbReference>
<dbReference type="RefSeq" id="WP_062004889.1">
    <property type="nucleotide sequence ID" value="NZ_CP012677.1"/>
</dbReference>